<feature type="active site" description="Proton donor/acceptor" evidence="2">
    <location>
        <position position="163"/>
    </location>
</feature>
<keyword evidence="4" id="KW-1133">Transmembrane helix</keyword>
<dbReference type="GO" id="GO:0016787">
    <property type="term" value="F:hydrolase activity"/>
    <property type="evidence" value="ECO:0007669"/>
    <property type="project" value="UniProtKB-KW"/>
</dbReference>
<name>C6RBC6_9CORY</name>
<dbReference type="Pfam" id="PF04203">
    <property type="entry name" value="Sortase"/>
    <property type="match status" value="1"/>
</dbReference>
<dbReference type="InterPro" id="IPR042002">
    <property type="entry name" value="Sortase_C"/>
</dbReference>
<evidence type="ECO:0000256" key="2">
    <source>
        <dbReference type="PIRSR" id="PIRSR605754-1"/>
    </source>
</evidence>
<dbReference type="CDD" id="cd05827">
    <property type="entry name" value="Sortase_C"/>
    <property type="match status" value="1"/>
</dbReference>
<dbReference type="InterPro" id="IPR023365">
    <property type="entry name" value="Sortase_dom-sf"/>
</dbReference>
<dbReference type="NCBIfam" id="TIGR01076">
    <property type="entry name" value="sortase_fam"/>
    <property type="match status" value="1"/>
</dbReference>
<evidence type="ECO:0000256" key="3">
    <source>
        <dbReference type="SAM" id="MobiDB-lite"/>
    </source>
</evidence>
<evidence type="ECO:0000256" key="1">
    <source>
        <dbReference type="ARBA" id="ARBA00022801"/>
    </source>
</evidence>
<keyword evidence="4" id="KW-0472">Membrane</keyword>
<comment type="caution">
    <text evidence="5">The sequence shown here is derived from an EMBL/GenBank/DDBJ whole genome shotgun (WGS) entry which is preliminary data.</text>
</comment>
<feature type="region of interest" description="Disordered" evidence="3">
    <location>
        <begin position="287"/>
        <end position="314"/>
    </location>
</feature>
<feature type="transmembrane region" description="Helical" evidence="4">
    <location>
        <begin position="258"/>
        <end position="278"/>
    </location>
</feature>
<feature type="active site" description="Acyl-thioester intermediate" evidence="2">
    <location>
        <position position="225"/>
    </location>
</feature>
<feature type="transmembrane region" description="Helical" evidence="4">
    <location>
        <begin position="21"/>
        <end position="39"/>
    </location>
</feature>
<dbReference type="InterPro" id="IPR005754">
    <property type="entry name" value="Sortase"/>
</dbReference>
<dbReference type="Gene3D" id="2.40.260.10">
    <property type="entry name" value="Sortase"/>
    <property type="match status" value="1"/>
</dbReference>
<organism evidence="5 6">
    <name type="scientific">Corynebacterium tuberculostearicum SK141</name>
    <dbReference type="NCBI Taxonomy" id="553206"/>
    <lineage>
        <taxon>Bacteria</taxon>
        <taxon>Bacillati</taxon>
        <taxon>Actinomycetota</taxon>
        <taxon>Actinomycetes</taxon>
        <taxon>Mycobacteriales</taxon>
        <taxon>Corynebacteriaceae</taxon>
        <taxon>Corynebacterium</taxon>
    </lineage>
</organism>
<proteinExistence type="predicted"/>
<dbReference type="AlphaFoldDB" id="C6RBC6"/>
<sequence>MTTSAKDRPASTQKKRKKGNAVSIIALLLGALLLLYPVVSTLANHNKLMRQTEAYSGKVADLSQDEKERQLQRAHEYNDRLLAEGPHARPPVNTDPGMEDYMSQLNVDGPQGMIARIRIPSIDVDLPVFHTTAPKVLYQGAGHMFGSTLPVGGDGTNAVLSAHTGMVNASMFDRLPTLKEGDDIFIDVMGERLRYKMTSREVVKPDDYEAVTYEPGYDKITLITCTPYGLNTDRLLVHAERYPLDPGNPEPSPAGFGWSWWMIAVVLIVLLTLSLILWKNRCRRKKRKEREGQEAAQEHQSAVEDAEGGSGAGH</sequence>
<dbReference type="RefSeq" id="WP_005329222.1">
    <property type="nucleotide sequence ID" value="NZ_ACVP01000027.1"/>
</dbReference>
<gene>
    <name evidence="5" type="ORF">CORTU0001_0048</name>
</gene>
<keyword evidence="1" id="KW-0378">Hydrolase</keyword>
<evidence type="ECO:0000313" key="6">
    <source>
        <dbReference type="Proteomes" id="UP000004384"/>
    </source>
</evidence>
<accession>C6RBC6</accession>
<dbReference type="SUPFAM" id="SSF63817">
    <property type="entry name" value="Sortase"/>
    <property type="match status" value="1"/>
</dbReference>
<reference evidence="5 6" key="1">
    <citation type="submission" date="2009-06" db="EMBL/GenBank/DDBJ databases">
        <authorList>
            <person name="Dodson R."/>
            <person name="Sebastian Y."/>
            <person name="Madupu R."/>
            <person name="Durkin A.S."/>
            <person name="Torralba M."/>
            <person name="Methe B."/>
            <person name="Sutton G.G."/>
            <person name="Strausberg R.L."/>
            <person name="Nelson K.E."/>
        </authorList>
    </citation>
    <scope>NUCLEOTIDE SEQUENCE [LARGE SCALE GENOMIC DNA]</scope>
    <source>
        <strain evidence="5 6">SK141</strain>
    </source>
</reference>
<evidence type="ECO:0000313" key="5">
    <source>
        <dbReference type="EMBL" id="EET76758.1"/>
    </source>
</evidence>
<dbReference type="EMBL" id="ACVP01000027">
    <property type="protein sequence ID" value="EET76758.1"/>
    <property type="molecule type" value="Genomic_DNA"/>
</dbReference>
<dbReference type="Proteomes" id="UP000004384">
    <property type="component" value="Unassembled WGS sequence"/>
</dbReference>
<protein>
    <submittedName>
        <fullName evidence="5">Sortase family protein</fullName>
    </submittedName>
</protein>
<keyword evidence="4" id="KW-0812">Transmembrane</keyword>
<dbReference type="NCBIfam" id="NF033745">
    <property type="entry name" value="class_C_sortase"/>
    <property type="match status" value="1"/>
</dbReference>
<evidence type="ECO:0000256" key="4">
    <source>
        <dbReference type="SAM" id="Phobius"/>
    </source>
</evidence>
<feature type="region of interest" description="Disordered" evidence="3">
    <location>
        <begin position="77"/>
        <end position="101"/>
    </location>
</feature>